<evidence type="ECO:0000256" key="4">
    <source>
        <dbReference type="ARBA" id="ARBA00023088"/>
    </source>
</evidence>
<dbReference type="InterPro" id="IPR006179">
    <property type="entry name" value="5_nucleotidase/apyrase"/>
</dbReference>
<organism evidence="10 11">
    <name type="scientific">Proteiniclasticum ruminis</name>
    <dbReference type="NCBI Taxonomy" id="398199"/>
    <lineage>
        <taxon>Bacteria</taxon>
        <taxon>Bacillati</taxon>
        <taxon>Bacillota</taxon>
        <taxon>Clostridia</taxon>
        <taxon>Eubacteriales</taxon>
        <taxon>Clostridiaceae</taxon>
        <taxon>Proteiniclasticum</taxon>
    </lineage>
</organism>
<reference evidence="10 11" key="1">
    <citation type="submission" date="2016-10" db="EMBL/GenBank/DDBJ databases">
        <authorList>
            <person name="de Groot N.N."/>
        </authorList>
    </citation>
    <scope>NUCLEOTIDE SEQUENCE [LARGE SCALE GENOMIC DNA]</scope>
    <source>
        <strain evidence="10 11">CGMCC 1.5058</strain>
    </source>
</reference>
<dbReference type="PANTHER" id="PTHR11575:SF24">
    <property type="entry name" value="5'-NUCLEOTIDASE"/>
    <property type="match status" value="1"/>
</dbReference>
<evidence type="ECO:0000259" key="7">
    <source>
        <dbReference type="Pfam" id="PF00149"/>
    </source>
</evidence>
<dbReference type="GO" id="GO:0030288">
    <property type="term" value="C:outer membrane-bounded periplasmic space"/>
    <property type="evidence" value="ECO:0007669"/>
    <property type="project" value="TreeGrafter"/>
</dbReference>
<keyword evidence="6" id="KW-0812">Transmembrane</keyword>
<keyword evidence="1" id="KW-0134">Cell wall</keyword>
<dbReference type="AlphaFoldDB" id="A0A1G8PI94"/>
<feature type="domain" description="Calcineurin-like phosphoesterase" evidence="7">
    <location>
        <begin position="113"/>
        <end position="332"/>
    </location>
</feature>
<evidence type="ECO:0000256" key="6">
    <source>
        <dbReference type="SAM" id="Phobius"/>
    </source>
</evidence>
<dbReference type="SUPFAM" id="SSF56300">
    <property type="entry name" value="Metallo-dependent phosphatases"/>
    <property type="match status" value="2"/>
</dbReference>
<feature type="domain" description="5'-Nucleotidase C-terminal" evidence="9">
    <location>
        <begin position="434"/>
        <end position="580"/>
    </location>
</feature>
<dbReference type="InterPro" id="IPR019931">
    <property type="entry name" value="LPXTG_anchor"/>
</dbReference>
<evidence type="ECO:0000259" key="9">
    <source>
        <dbReference type="Pfam" id="PF02872"/>
    </source>
</evidence>
<evidence type="ECO:0000256" key="5">
    <source>
        <dbReference type="SAM" id="MobiDB-lite"/>
    </source>
</evidence>
<dbReference type="EMBL" id="FNDZ01000005">
    <property type="protein sequence ID" value="SDI92036.1"/>
    <property type="molecule type" value="Genomic_DNA"/>
</dbReference>
<dbReference type="Gene3D" id="3.90.780.10">
    <property type="entry name" value="5'-Nucleotidase, C-terminal domain"/>
    <property type="match status" value="2"/>
</dbReference>
<dbReference type="Proteomes" id="UP000183255">
    <property type="component" value="Unassembled WGS sequence"/>
</dbReference>
<dbReference type="CDD" id="cd00845">
    <property type="entry name" value="MPP_UshA_N_like"/>
    <property type="match status" value="2"/>
</dbReference>
<keyword evidence="6" id="KW-0472">Membrane</keyword>
<dbReference type="Pfam" id="PF00149">
    <property type="entry name" value="Metallophos"/>
    <property type="match status" value="2"/>
</dbReference>
<evidence type="ECO:0000313" key="10">
    <source>
        <dbReference type="EMBL" id="SDI92036.1"/>
    </source>
</evidence>
<feature type="domain" description="5'-Nucleotidase C-terminal" evidence="9">
    <location>
        <begin position="923"/>
        <end position="1069"/>
    </location>
</feature>
<protein>
    <submittedName>
        <fullName evidence="10">LPXTG-motif cell wall anchor domain-containing protein</fullName>
    </submittedName>
</protein>
<proteinExistence type="predicted"/>
<evidence type="ECO:0000259" key="8">
    <source>
        <dbReference type="Pfam" id="PF00746"/>
    </source>
</evidence>
<dbReference type="InterPro" id="IPR029052">
    <property type="entry name" value="Metallo-depent_PP-like"/>
</dbReference>
<keyword evidence="2" id="KW-0964">Secreted</keyword>
<dbReference type="Pfam" id="PF00746">
    <property type="entry name" value="Gram_pos_anchor"/>
    <property type="match status" value="1"/>
</dbReference>
<keyword evidence="3" id="KW-0732">Signal</keyword>
<dbReference type="GO" id="GO:0016787">
    <property type="term" value="F:hydrolase activity"/>
    <property type="evidence" value="ECO:0007669"/>
    <property type="project" value="InterPro"/>
</dbReference>
<feature type="domain" description="Calcineurin-like phosphoesterase" evidence="7">
    <location>
        <begin position="629"/>
        <end position="845"/>
    </location>
</feature>
<dbReference type="InterPro" id="IPR008334">
    <property type="entry name" value="5'-Nucleotdase_C"/>
</dbReference>
<keyword evidence="4" id="KW-0572">Peptidoglycan-anchor</keyword>
<accession>A0A1G8PI94</accession>
<dbReference type="InterPro" id="IPR004843">
    <property type="entry name" value="Calcineurin-like_PHP"/>
</dbReference>
<dbReference type="InterPro" id="IPR036907">
    <property type="entry name" value="5'-Nucleotdase_C_sf"/>
</dbReference>
<dbReference type="Pfam" id="PF02872">
    <property type="entry name" value="5_nucleotid_C"/>
    <property type="match status" value="2"/>
</dbReference>
<evidence type="ECO:0000256" key="3">
    <source>
        <dbReference type="ARBA" id="ARBA00022729"/>
    </source>
</evidence>
<gene>
    <name evidence="10" type="ORF">SAMN05421804_105110</name>
</gene>
<keyword evidence="6" id="KW-1133">Transmembrane helix</keyword>
<feature type="transmembrane region" description="Helical" evidence="6">
    <location>
        <begin position="1127"/>
        <end position="1144"/>
    </location>
</feature>
<name>A0A1G8PI94_9CLOT</name>
<dbReference type="NCBIfam" id="TIGR01167">
    <property type="entry name" value="LPXTG_anchor"/>
    <property type="match status" value="1"/>
</dbReference>
<sequence>MRKRSFTKFLSVSLLLLFSLALLPMGKISADEILEPIPDPSIESVIDEGTPVPEVEVPVEEPVLEEEPSLEEEPVLEEKGDLPEESPAEGEAEEEVLMTPMVAPASVTFDYYALNDLHGTLDGSASSSNPGLAKIQQFLLDFKATNPYTYLLSAGDQYQGSTISNLSYGDVTNKILKQMGMLTSAIGNHEFDWGSKLIPQWAKDGGFPFIASNIEVEASVKPAEWDTYVKPFYVHPVQVNGKTIRVGFIGIATPETAYKVAAANVVGFKFTDPVAATNKWATHLRDTENVDAVIALTHLGSDQKDGKITGEIVDYANKISGVDGIFSGHTHKLVKGTVNNIPVVQGMYNGRALGKLSLTFTETPDGYELDVVTPDVFNIKALRDDLLKKVAESLDNEDPSDNLVFTDIDFKDDPVVADMIKDAAKEYDSVLNKKIGTLTQDLSHDMTNVQVTPMGQFVAKTMAELGNTQIAIVNGGGVRAGLDKGDITMGDMYTILPFDNTLVTLEVSGAELKKLIDHGIMSPDFRPGQFYGIEVFYDKNDPYKQKVNTIRLLDGSLVQDDNMYSVSTLDFLLTGGDKYDFSKAKNVVDTYLPLRDLIAEAIQKMGTVDFTFEQNLFEGDSVKVDYFSINDFHGNVSTSGKNPGLAKIATFLKQKIAANPYTYFLSSGDHFQGTAISNLTKGTVVNKILDEMNILASAIGNHEFDWGSDLIPQWAKDGKYVYLASNIEVDAAAKPEGWDDYVLPYIVQEQVVNGKTVKIGFIGIATPETKFKTSAAHVEGFTFTDPVAATNKWSKHLLEVEGVDAIIALTHLGSFQKDGVISGEIVEYANKVQGVDAIFTGHTHQVVNGKVNDVVIVQGAYNGRNISQISLDFRLNNDAVTLHSVTGTVTNLTDLISSLSDDPAVKAIEEDYKDELQPILGEVIGTLKNDLPHDTDTMQLSPMGQFIAKSLAELGNTQIAIVNGGGIRRGFDAGEITMGLMYELLPFDNTLVTMKVTGAELKKLLEHGLHPDSFRPGQFYGVEVWYDKDKPAGERISSIRLLDGTLVKDNGTYTVSTLDFLLTGGDNYDFSKATDVVDTYIPVRDLIADMIREEKVISHTFMEHLHVGADTTSGKPTLPATGAASSGAFYGLGLISLMAGGYISRKDKKKAS</sequence>
<dbReference type="SUPFAM" id="SSF55816">
    <property type="entry name" value="5'-nucleotidase (syn. UDP-sugar hydrolase), C-terminal domain"/>
    <property type="match status" value="2"/>
</dbReference>
<evidence type="ECO:0000256" key="1">
    <source>
        <dbReference type="ARBA" id="ARBA00022512"/>
    </source>
</evidence>
<feature type="domain" description="Gram-positive cocci surface proteins LPxTG" evidence="8">
    <location>
        <begin position="1111"/>
        <end position="1151"/>
    </location>
</feature>
<dbReference type="PRINTS" id="PR01607">
    <property type="entry name" value="APYRASEFAMLY"/>
</dbReference>
<dbReference type="Gene3D" id="3.60.21.10">
    <property type="match status" value="2"/>
</dbReference>
<feature type="region of interest" description="Disordered" evidence="5">
    <location>
        <begin position="59"/>
        <end position="94"/>
    </location>
</feature>
<feature type="compositionally biased region" description="Acidic residues" evidence="5">
    <location>
        <begin position="59"/>
        <end position="75"/>
    </location>
</feature>
<dbReference type="RefSeq" id="WP_031576525.1">
    <property type="nucleotide sequence ID" value="NZ_FNDZ01000005.1"/>
</dbReference>
<dbReference type="PANTHER" id="PTHR11575">
    <property type="entry name" value="5'-NUCLEOTIDASE-RELATED"/>
    <property type="match status" value="1"/>
</dbReference>
<feature type="compositionally biased region" description="Acidic residues" evidence="5">
    <location>
        <begin position="83"/>
        <end position="94"/>
    </location>
</feature>
<evidence type="ECO:0000313" key="11">
    <source>
        <dbReference type="Proteomes" id="UP000183255"/>
    </source>
</evidence>
<dbReference type="GO" id="GO:0009166">
    <property type="term" value="P:nucleotide catabolic process"/>
    <property type="evidence" value="ECO:0007669"/>
    <property type="project" value="InterPro"/>
</dbReference>
<evidence type="ECO:0000256" key="2">
    <source>
        <dbReference type="ARBA" id="ARBA00022525"/>
    </source>
</evidence>